<comment type="cofactor">
    <cofactor evidence="3">
        <name>Zn(2+)</name>
        <dbReference type="ChEBI" id="CHEBI:29105"/>
    </cofactor>
    <text evidence="3">Binds 1 zinc ion.</text>
</comment>
<dbReference type="EMBL" id="LAXI01000020">
    <property type="protein sequence ID" value="KRS15587.1"/>
    <property type="molecule type" value="Genomic_DNA"/>
</dbReference>
<feature type="binding site" evidence="3">
    <location>
        <position position="3"/>
    </location>
    <ligand>
        <name>Zn(2+)</name>
        <dbReference type="ChEBI" id="CHEBI:29105"/>
    </ligand>
</feature>
<gene>
    <name evidence="3" type="primary">yacG</name>
    <name evidence="5" type="ORF">RIdsm_03734</name>
    <name evidence="4" type="ORF">XM52_22335</name>
</gene>
<dbReference type="STRING" id="540747.SAMN04488031_1213"/>
<dbReference type="GO" id="GO:0008270">
    <property type="term" value="F:zinc ion binding"/>
    <property type="evidence" value="ECO:0007669"/>
    <property type="project" value="UniProtKB-UniRule"/>
</dbReference>
<organism evidence="4 6">
    <name type="scientific">Roseovarius indicus</name>
    <dbReference type="NCBI Taxonomy" id="540747"/>
    <lineage>
        <taxon>Bacteria</taxon>
        <taxon>Pseudomonadati</taxon>
        <taxon>Pseudomonadota</taxon>
        <taxon>Alphaproteobacteria</taxon>
        <taxon>Rhodobacterales</taxon>
        <taxon>Roseobacteraceae</taxon>
        <taxon>Roseovarius</taxon>
    </lineage>
</organism>
<feature type="binding site" evidence="3">
    <location>
        <position position="6"/>
    </location>
    <ligand>
        <name>Zn(2+)</name>
        <dbReference type="ChEBI" id="CHEBI:29105"/>
    </ligand>
</feature>
<proteinExistence type="inferred from homology"/>
<dbReference type="PANTHER" id="PTHR36150:SF1">
    <property type="entry name" value="DNA GYRASE INHIBITOR YACG"/>
    <property type="match status" value="1"/>
</dbReference>
<sequence>MTCPICANPTDKRYRPFCSKRCADIDLGKWISGDYAVPSDDPEDAERAIDELNRPDSKPH</sequence>
<accession>A0A0T5P388</accession>
<dbReference type="Gene3D" id="3.30.50.10">
    <property type="entry name" value="Erythroid Transcription Factor GATA-1, subunit A"/>
    <property type="match status" value="1"/>
</dbReference>
<reference evidence="4 6" key="1">
    <citation type="submission" date="2015-04" db="EMBL/GenBank/DDBJ databases">
        <title>The draft genome sequence of Roseovarius indicus B108T.</title>
        <authorList>
            <person name="Li G."/>
            <person name="Lai Q."/>
            <person name="Shao Z."/>
            <person name="Yan P."/>
        </authorList>
    </citation>
    <scope>NUCLEOTIDE SEQUENCE [LARGE SCALE GENOMIC DNA]</scope>
    <source>
        <strain evidence="4 6">B108</strain>
    </source>
</reference>
<comment type="similarity">
    <text evidence="3">Belongs to the DNA gyrase inhibitor YacG family.</text>
</comment>
<dbReference type="Proteomes" id="UP000051401">
    <property type="component" value="Unassembled WGS sequence"/>
</dbReference>
<dbReference type="PATRIC" id="fig|540747.5.peg.2820"/>
<evidence type="ECO:0000313" key="4">
    <source>
        <dbReference type="EMBL" id="KRS15587.1"/>
    </source>
</evidence>
<dbReference type="AlphaFoldDB" id="A0A0T5P388"/>
<dbReference type="OrthoDB" id="9809663at2"/>
<dbReference type="HAMAP" id="MF_00649">
    <property type="entry name" value="DNA_gyrase_inhibitor_YacG"/>
    <property type="match status" value="1"/>
</dbReference>
<dbReference type="Pfam" id="PF03884">
    <property type="entry name" value="YacG"/>
    <property type="match status" value="1"/>
</dbReference>
<keyword evidence="1 3" id="KW-0479">Metal-binding</keyword>
<dbReference type="PANTHER" id="PTHR36150">
    <property type="entry name" value="DNA GYRASE INHIBITOR YACG"/>
    <property type="match status" value="1"/>
</dbReference>
<keyword evidence="2 3" id="KW-0862">Zinc</keyword>
<dbReference type="GO" id="GO:0006355">
    <property type="term" value="P:regulation of DNA-templated transcription"/>
    <property type="evidence" value="ECO:0007669"/>
    <property type="project" value="InterPro"/>
</dbReference>
<dbReference type="SUPFAM" id="SSF57716">
    <property type="entry name" value="Glucocorticoid receptor-like (DNA-binding domain)"/>
    <property type="match status" value="1"/>
</dbReference>
<evidence type="ECO:0000256" key="3">
    <source>
        <dbReference type="HAMAP-Rule" id="MF_00649"/>
    </source>
</evidence>
<dbReference type="GO" id="GO:0008657">
    <property type="term" value="F:DNA topoisomerase type II (double strand cut, ATP-hydrolyzing) inhibitor activity"/>
    <property type="evidence" value="ECO:0007669"/>
    <property type="project" value="UniProtKB-UniRule"/>
</dbReference>
<feature type="binding site" evidence="3">
    <location>
        <position position="22"/>
    </location>
    <ligand>
        <name>Zn(2+)</name>
        <dbReference type="ChEBI" id="CHEBI:29105"/>
    </ligand>
</feature>
<dbReference type="Proteomes" id="UP000325785">
    <property type="component" value="Chromosome"/>
</dbReference>
<feature type="binding site" evidence="3">
    <location>
        <position position="18"/>
    </location>
    <ligand>
        <name>Zn(2+)</name>
        <dbReference type="ChEBI" id="CHEBI:29105"/>
    </ligand>
</feature>
<keyword evidence="6" id="KW-1185">Reference proteome</keyword>
<evidence type="ECO:0000256" key="1">
    <source>
        <dbReference type="ARBA" id="ARBA00022723"/>
    </source>
</evidence>
<evidence type="ECO:0000256" key="2">
    <source>
        <dbReference type="ARBA" id="ARBA00022833"/>
    </source>
</evidence>
<comment type="function">
    <text evidence="3">Inhibits all the catalytic activities of DNA gyrase by preventing its interaction with DNA. Acts by binding directly to the C-terminal domain of GyrB, which probably disrupts DNA binding by the gyrase.</text>
</comment>
<evidence type="ECO:0000313" key="6">
    <source>
        <dbReference type="Proteomes" id="UP000051401"/>
    </source>
</evidence>
<dbReference type="KEGG" id="rid:RIdsm_03734"/>
<comment type="subunit">
    <text evidence="3">Interacts with GyrB.</text>
</comment>
<dbReference type="InterPro" id="IPR005584">
    <property type="entry name" value="DNA_gyrase_inhibitor_YacG"/>
</dbReference>
<name>A0A0T5P388_9RHOB</name>
<evidence type="ECO:0000313" key="7">
    <source>
        <dbReference type="Proteomes" id="UP000325785"/>
    </source>
</evidence>
<dbReference type="InterPro" id="IPR013088">
    <property type="entry name" value="Znf_NHR/GATA"/>
</dbReference>
<dbReference type="EMBL" id="CP031598">
    <property type="protein sequence ID" value="QEW27912.1"/>
    <property type="molecule type" value="Genomic_DNA"/>
</dbReference>
<dbReference type="RefSeq" id="WP_057819754.1">
    <property type="nucleotide sequence ID" value="NZ_CP031598.1"/>
</dbReference>
<protein>
    <recommendedName>
        <fullName evidence="3">DNA gyrase inhibitor YacG</fullName>
    </recommendedName>
</protein>
<reference evidence="5 7" key="2">
    <citation type="submission" date="2018-08" db="EMBL/GenBank/DDBJ databases">
        <title>Genetic Globetrotter - A new plasmid hitch-hiking vast phylogenetic and geographic distances.</title>
        <authorList>
            <person name="Vollmers J."/>
            <person name="Petersen J."/>
        </authorList>
    </citation>
    <scope>NUCLEOTIDE SEQUENCE [LARGE SCALE GENOMIC DNA]</scope>
    <source>
        <strain evidence="5 7">DSM 26383</strain>
    </source>
</reference>
<evidence type="ECO:0000313" key="5">
    <source>
        <dbReference type="EMBL" id="QEW27912.1"/>
    </source>
</evidence>